<dbReference type="Pfam" id="PF05226">
    <property type="entry name" value="CHASE2"/>
    <property type="match status" value="1"/>
</dbReference>
<feature type="transmembrane region" description="Helical" evidence="1">
    <location>
        <begin position="323"/>
        <end position="340"/>
    </location>
</feature>
<dbReference type="SMART" id="SM01080">
    <property type="entry name" value="CHASE2"/>
    <property type="match status" value="1"/>
</dbReference>
<accession>A0ABR8KHI4</accession>
<evidence type="ECO:0000313" key="3">
    <source>
        <dbReference type="EMBL" id="MBD2737517.1"/>
    </source>
</evidence>
<keyword evidence="1" id="KW-0472">Membrane</keyword>
<dbReference type="InterPro" id="IPR036890">
    <property type="entry name" value="HATPase_C_sf"/>
</dbReference>
<dbReference type="InterPro" id="IPR007890">
    <property type="entry name" value="CHASE2"/>
</dbReference>
<dbReference type="RefSeq" id="WP_190958098.1">
    <property type="nucleotide sequence ID" value="NZ_JACJTU010000033.1"/>
</dbReference>
<dbReference type="Proteomes" id="UP000637383">
    <property type="component" value="Unassembled WGS sequence"/>
</dbReference>
<gene>
    <name evidence="3" type="ORF">H6H03_27150</name>
</gene>
<keyword evidence="1" id="KW-1133">Transmembrane helix</keyword>
<protein>
    <submittedName>
        <fullName evidence="3">CHASE2 domain-containing protein</fullName>
    </submittedName>
</protein>
<organism evidence="3 4">
    <name type="scientific">Nostoc paludosum FACHB-159</name>
    <dbReference type="NCBI Taxonomy" id="2692908"/>
    <lineage>
        <taxon>Bacteria</taxon>
        <taxon>Bacillati</taxon>
        <taxon>Cyanobacteriota</taxon>
        <taxon>Cyanophyceae</taxon>
        <taxon>Nostocales</taxon>
        <taxon>Nostocaceae</taxon>
        <taxon>Nostoc</taxon>
    </lineage>
</organism>
<dbReference type="EMBL" id="JACJTU010000033">
    <property type="protein sequence ID" value="MBD2737517.1"/>
    <property type="molecule type" value="Genomic_DNA"/>
</dbReference>
<keyword evidence="4" id="KW-1185">Reference proteome</keyword>
<name>A0ABR8KHI4_9NOSO</name>
<comment type="caution">
    <text evidence="3">The sequence shown here is derived from an EMBL/GenBank/DDBJ whole genome shotgun (WGS) entry which is preliminary data.</text>
</comment>
<evidence type="ECO:0000256" key="1">
    <source>
        <dbReference type="SAM" id="Phobius"/>
    </source>
</evidence>
<dbReference type="Gene3D" id="3.30.565.10">
    <property type="entry name" value="Histidine kinase-like ATPase, C-terminal domain"/>
    <property type="match status" value="1"/>
</dbReference>
<proteinExistence type="predicted"/>
<evidence type="ECO:0000313" key="4">
    <source>
        <dbReference type="Proteomes" id="UP000637383"/>
    </source>
</evidence>
<keyword evidence="1" id="KW-0812">Transmembrane</keyword>
<sequence length="627" mass="71324">MQPKLWKIIKEEIRIWRVGVFPGIIVIALVIVARLSGSMQSLEWLAFDSFLRLRPEEPIDERIIIVGINQDDRLLNSSISDRDLAALLWKIHRCQPRVIGLDIYRDFPVNPGHTELLTAFKNIKNLIAIEKILPKQIAPPPNFSLEQIGFADQITDADGKLRRSLLITPTPQGEKLSLSLRLAEVYLAHENINFKNNIRDRTTMQFGNTPLPKLDSNSGGYVRTDVTGVQVLLNFRSGQKRFRSISLNDIKSNKFNSRLLRDRIVIIGITSPSPKDLIPTSANTSKHSAKTPIHTVEIQAHAVSQIVSAVLDDRPLLNTWSDGWEYLWIFAWGFLGIAIARLSKSPLANIIIVITTTSSLLVTCYFLLTWGWWVPVIPTIIVLALNGIELTALYQCDKALRSGIKARQDIIERTFETIHNGPLQSLAKVLKMVKYQDLPIKELLPELENELEKLNHELRGIYDFLQREPPTQDSSLYLGNTLVLNLQDPLHEILYQVYSYTLARDFPCFRTIKVKIRTFEPIDDQHLSIEQKQGLCRFLEEALCNVGKHAMGVTRLEVTCFSSEGWYTLSIIDDGLGVNSSREGRGTQQFRNLAKQLKGKFQRVPLSSRGTICELSWPVTKVWYFNK</sequence>
<feature type="transmembrane region" description="Helical" evidence="1">
    <location>
        <begin position="15"/>
        <end position="35"/>
    </location>
</feature>
<feature type="transmembrane region" description="Helical" evidence="1">
    <location>
        <begin position="347"/>
        <end position="368"/>
    </location>
</feature>
<evidence type="ECO:0000259" key="2">
    <source>
        <dbReference type="SMART" id="SM01080"/>
    </source>
</evidence>
<feature type="domain" description="CHASE2" evidence="2">
    <location>
        <begin position="39"/>
        <end position="339"/>
    </location>
</feature>
<reference evidence="3 4" key="1">
    <citation type="journal article" date="2020" name="ISME J.">
        <title>Comparative genomics reveals insights into cyanobacterial evolution and habitat adaptation.</title>
        <authorList>
            <person name="Chen M.Y."/>
            <person name="Teng W.K."/>
            <person name="Zhao L."/>
            <person name="Hu C.X."/>
            <person name="Zhou Y.K."/>
            <person name="Han B.P."/>
            <person name="Song L.R."/>
            <person name="Shu W.S."/>
        </authorList>
    </citation>
    <scope>NUCLEOTIDE SEQUENCE [LARGE SCALE GENOMIC DNA]</scope>
    <source>
        <strain evidence="3 4">FACHB-159</strain>
    </source>
</reference>
<dbReference type="SUPFAM" id="SSF55874">
    <property type="entry name" value="ATPase domain of HSP90 chaperone/DNA topoisomerase II/histidine kinase"/>
    <property type="match status" value="1"/>
</dbReference>